<evidence type="ECO:0000313" key="2">
    <source>
        <dbReference type="Proteomes" id="UP001198495"/>
    </source>
</evidence>
<protein>
    <submittedName>
        <fullName evidence="1">Uncharacterized protein</fullName>
    </submittedName>
</protein>
<gene>
    <name evidence="1" type="ORF">LKD28_04150</name>
</gene>
<name>A0ABS8FPB5_9FIRM</name>
<accession>A0ABS8FPB5</accession>
<dbReference type="Proteomes" id="UP001198495">
    <property type="component" value="Unassembled WGS sequence"/>
</dbReference>
<dbReference type="RefSeq" id="WP_227572986.1">
    <property type="nucleotide sequence ID" value="NZ_JAJEQT010000002.1"/>
</dbReference>
<dbReference type="EMBL" id="JAJEQT010000002">
    <property type="protein sequence ID" value="MCC2218227.1"/>
    <property type="molecule type" value="Genomic_DNA"/>
</dbReference>
<comment type="caution">
    <text evidence="1">The sequence shown here is derived from an EMBL/GenBank/DDBJ whole genome shotgun (WGS) entry which is preliminary data.</text>
</comment>
<sequence length="134" mass="14886">MANAGDGFEVVLSQSHVAWGTYRFTNSREPINGEGYIPIPLNNARRLGLFNGNGTNHVDILGKNLFECESVDGYFHGILRAQGSRSLGDIYAKQFAGDGDLKALGRWYAQIGARPGDRIRVYWISKVKIQIEKL</sequence>
<reference evidence="1 2" key="1">
    <citation type="submission" date="2021-10" db="EMBL/GenBank/DDBJ databases">
        <title>Anaerobic single-cell dispensing facilitates the cultivation of human gut bacteria.</title>
        <authorList>
            <person name="Afrizal A."/>
        </authorList>
    </citation>
    <scope>NUCLEOTIDE SEQUENCE [LARGE SCALE GENOMIC DNA]</scope>
    <source>
        <strain evidence="1 2">CLA-AA-H212</strain>
    </source>
</reference>
<organism evidence="1 2">
    <name type="scientific">Coprococcus hominis</name>
    <name type="common">ex Arizal et al. 2022</name>
    <dbReference type="NCBI Taxonomy" id="2881262"/>
    <lineage>
        <taxon>Bacteria</taxon>
        <taxon>Bacillati</taxon>
        <taxon>Bacillota</taxon>
        <taxon>Clostridia</taxon>
        <taxon>Lachnospirales</taxon>
        <taxon>Lachnospiraceae</taxon>
        <taxon>Coprococcus</taxon>
    </lineage>
</organism>
<proteinExistence type="predicted"/>
<keyword evidence="2" id="KW-1185">Reference proteome</keyword>
<evidence type="ECO:0000313" key="1">
    <source>
        <dbReference type="EMBL" id="MCC2218227.1"/>
    </source>
</evidence>